<feature type="domain" description="Methyl-accepting transducer" evidence="3">
    <location>
        <begin position="39"/>
        <end position="250"/>
    </location>
</feature>
<protein>
    <submittedName>
        <fullName evidence="4">Chemotaxis protein</fullName>
    </submittedName>
</protein>
<gene>
    <name evidence="4" type="ORF">D3872_18110</name>
</gene>
<sequence length="253" mass="26501">MAASRKQEPAMRAAFTEPATKAVTALPIAGPIPMPLAVHAIDLSHCAGHIQQLLDSIRLATHDMERAGAAAASSGMGVERAHESVRQTVASINIVAEFLERSFSNYKLLAVQSAMIGDIVETIQGIANQTNLLAVNAAIEAARAGTSGRGFAVIAAEVRQLAERSRLSGKEIGSIAAQLKESSRLAIDESEATLANAHEGARRADAALQAMEQVIDGAAQRVQIVRQISAALDQQLRLGNQLADDMVALGAKG</sequence>
<keyword evidence="1 2" id="KW-0807">Transducer</keyword>
<evidence type="ECO:0000313" key="5">
    <source>
        <dbReference type="Proteomes" id="UP000284006"/>
    </source>
</evidence>
<dbReference type="SUPFAM" id="SSF58104">
    <property type="entry name" value="Methyl-accepting chemotaxis protein (MCP) signaling domain"/>
    <property type="match status" value="1"/>
</dbReference>
<dbReference type="Pfam" id="PF00015">
    <property type="entry name" value="MCPsignal"/>
    <property type="match status" value="1"/>
</dbReference>
<evidence type="ECO:0000256" key="2">
    <source>
        <dbReference type="PROSITE-ProRule" id="PRU00284"/>
    </source>
</evidence>
<dbReference type="Proteomes" id="UP000284006">
    <property type="component" value="Unassembled WGS sequence"/>
</dbReference>
<keyword evidence="5" id="KW-1185">Reference proteome</keyword>
<dbReference type="GO" id="GO:0016020">
    <property type="term" value="C:membrane"/>
    <property type="evidence" value="ECO:0007669"/>
    <property type="project" value="UniProtKB-SubCell"/>
</dbReference>
<dbReference type="PANTHER" id="PTHR32089">
    <property type="entry name" value="METHYL-ACCEPTING CHEMOTAXIS PROTEIN MCPB"/>
    <property type="match status" value="1"/>
</dbReference>
<dbReference type="EMBL" id="QYUP01000138">
    <property type="protein sequence ID" value="RJG11755.1"/>
    <property type="molecule type" value="Genomic_DNA"/>
</dbReference>
<dbReference type="GO" id="GO:0007165">
    <property type="term" value="P:signal transduction"/>
    <property type="evidence" value="ECO:0007669"/>
    <property type="project" value="UniProtKB-KW"/>
</dbReference>
<dbReference type="Gene3D" id="1.10.287.950">
    <property type="entry name" value="Methyl-accepting chemotaxis protein"/>
    <property type="match status" value="1"/>
</dbReference>
<comment type="caution">
    <text evidence="4">The sequence shown here is derived from an EMBL/GenBank/DDBJ whole genome shotgun (WGS) entry which is preliminary data.</text>
</comment>
<evidence type="ECO:0000256" key="1">
    <source>
        <dbReference type="ARBA" id="ARBA00023224"/>
    </source>
</evidence>
<organism evidence="4 5">
    <name type="scientific">Massilia cavernae</name>
    <dbReference type="NCBI Taxonomy" id="2320864"/>
    <lineage>
        <taxon>Bacteria</taxon>
        <taxon>Pseudomonadati</taxon>
        <taxon>Pseudomonadota</taxon>
        <taxon>Betaproteobacteria</taxon>
        <taxon>Burkholderiales</taxon>
        <taxon>Oxalobacteraceae</taxon>
        <taxon>Telluria group</taxon>
        <taxon>Massilia</taxon>
    </lineage>
</organism>
<reference evidence="4 5" key="1">
    <citation type="submission" date="2018-09" db="EMBL/GenBank/DDBJ databases">
        <authorList>
            <person name="Zhu H."/>
        </authorList>
    </citation>
    <scope>NUCLEOTIDE SEQUENCE [LARGE SCALE GENOMIC DNA]</scope>
    <source>
        <strain evidence="4 5">K1S02-61</strain>
    </source>
</reference>
<evidence type="ECO:0000259" key="3">
    <source>
        <dbReference type="PROSITE" id="PS50111"/>
    </source>
</evidence>
<dbReference type="InterPro" id="IPR004089">
    <property type="entry name" value="MCPsignal_dom"/>
</dbReference>
<name>A0A418XH52_9BURK</name>
<dbReference type="SMART" id="SM00283">
    <property type="entry name" value="MA"/>
    <property type="match status" value="1"/>
</dbReference>
<proteinExistence type="predicted"/>
<accession>A0A418XH52</accession>
<dbReference type="OrthoDB" id="8758394at2"/>
<dbReference type="AlphaFoldDB" id="A0A418XH52"/>
<dbReference type="PANTHER" id="PTHR32089:SF112">
    <property type="entry name" value="LYSOZYME-LIKE PROTEIN-RELATED"/>
    <property type="match status" value="1"/>
</dbReference>
<evidence type="ECO:0000313" key="4">
    <source>
        <dbReference type="EMBL" id="RJG11755.1"/>
    </source>
</evidence>
<dbReference type="PROSITE" id="PS50111">
    <property type="entry name" value="CHEMOTAXIS_TRANSDUC_2"/>
    <property type="match status" value="1"/>
</dbReference>